<feature type="signal peptide" evidence="1">
    <location>
        <begin position="1"/>
        <end position="33"/>
    </location>
</feature>
<sequence>MHRTHVLRRGIAALTTLLLAASGISLVATKASAAVDVGYVGPSYAGTTQQPNAPTAEKPQSKLWYAQDKWWGAMWDTASNDYVVWGYDWTKHEWAKTPTVLETRTRVDMDVLWDGTHLYVVSTPKTSGPNPPADTTTLLRRFSFDAVKGSWISDGTPVQLASGLSYSPVIDKDSTGTLWVTYTTGVPGVDPVHDPTADTTRAARVMITHSQPTDDRAWVAPYQLPTPDDSSTVTFDPAKDPGGQPSSDIAAVVSFDGNKVGVLWSNQRTQKVHWATHVDGDPDQTWATSVAYDNPQGSDDHLNIKSVAGGNAGRVFAVAKTSHTGATDPLINLLYLDLQGNWSARPFATVADNVTRASVVIDSDHHDLYVFAAGPCCAGGTIYYKKTPLANPTFGSGPGTPFIFSNANPEANNVTTTKQTVTSASGLLALAGDDQTRTYLYNQLELGTGTTISTKPAASVATGDATFEFTATEPGATFLCSLDGAVPAACTSPQSYTGLTNGNHTFSVRGVGAAGAQDGTPVTYTWNVAVPAGDTVAPSTGISLRPKAVSTAREAAFTLVSDEAGSTFRCSLDGKPAVVCTSPVVYRGLADGDHTFAAAAVDAAGNADATPDVYSWKITPWFFDGFSSKNFTHGGWLARHSRTGSTAVVKNAVYPGDTGARIRSVARRGSTASITKRLPAASSTLGFSWVGRVGRPGLRGQTVDVASLRNAAGKVVLSVERVSSNGKLRVRLPGGVTPAVKGPAVAQRARFMLDVTVNPRGKDAWALSVDGRTVLKRSASNLGSSGLRSLRFGSVAGGRSLDYRVDSVKVWQ</sequence>
<dbReference type="EMBL" id="CP077062">
    <property type="protein sequence ID" value="QWZ09562.1"/>
    <property type="molecule type" value="Genomic_DNA"/>
</dbReference>
<reference evidence="2" key="1">
    <citation type="submission" date="2021-06" db="EMBL/GenBank/DDBJ databases">
        <title>Complete genome sequence of Nocardioides sp. G188.</title>
        <authorList>
            <person name="Im W.-T."/>
        </authorList>
    </citation>
    <scope>NUCLEOTIDE SEQUENCE</scope>
    <source>
        <strain evidence="2">G188</strain>
    </source>
</reference>
<accession>A0A975Y1J0</accession>
<dbReference type="AlphaFoldDB" id="A0A975Y1J0"/>
<protein>
    <recommendedName>
        <fullName evidence="4">Ig-like domain-containing protein</fullName>
    </recommendedName>
</protein>
<dbReference type="Proteomes" id="UP000683575">
    <property type="component" value="Chromosome"/>
</dbReference>
<name>A0A975Y1J0_9ACTN</name>
<gene>
    <name evidence="2" type="ORF">KRR39_07360</name>
</gene>
<feature type="chain" id="PRO_5036870377" description="Ig-like domain-containing protein" evidence="1">
    <location>
        <begin position="34"/>
        <end position="812"/>
    </location>
</feature>
<evidence type="ECO:0000313" key="3">
    <source>
        <dbReference type="Proteomes" id="UP000683575"/>
    </source>
</evidence>
<dbReference type="KEGG" id="nps:KRR39_07360"/>
<evidence type="ECO:0008006" key="4">
    <source>
        <dbReference type="Google" id="ProtNLM"/>
    </source>
</evidence>
<keyword evidence="1" id="KW-0732">Signal</keyword>
<evidence type="ECO:0000313" key="2">
    <source>
        <dbReference type="EMBL" id="QWZ09562.1"/>
    </source>
</evidence>
<keyword evidence="3" id="KW-1185">Reference proteome</keyword>
<organism evidence="2 3">
    <name type="scientific">Nocardioides panacis</name>
    <dbReference type="NCBI Taxonomy" id="2849501"/>
    <lineage>
        <taxon>Bacteria</taxon>
        <taxon>Bacillati</taxon>
        <taxon>Actinomycetota</taxon>
        <taxon>Actinomycetes</taxon>
        <taxon>Propionibacteriales</taxon>
        <taxon>Nocardioidaceae</taxon>
        <taxon>Nocardioides</taxon>
    </lineage>
</organism>
<proteinExistence type="predicted"/>
<dbReference type="RefSeq" id="WP_216941408.1">
    <property type="nucleotide sequence ID" value="NZ_CP077062.1"/>
</dbReference>
<evidence type="ECO:0000256" key="1">
    <source>
        <dbReference type="SAM" id="SignalP"/>
    </source>
</evidence>